<dbReference type="RefSeq" id="WP_107892974.1">
    <property type="nucleotide sequence ID" value="NZ_NHSI01000063.1"/>
</dbReference>
<comment type="caution">
    <text evidence="1">The sequence shown here is derived from an EMBL/GenBank/DDBJ whole genome shotgun (WGS) entry which is preliminary data.</text>
</comment>
<sequence>MGMIATLAELMFGSGRNVVRETVEAFRASAEGADDREARMQQAALEQFAAEFAQPRPSRFDRVVDGLNRLPRPALALGTVGLFIAAMVDPDWFGSRMRGLAEVPEPLWWLLGAIISFYFGARHQAKGQEFQRAIARTFVRAQPVQSGPNPALRDWRGGQ</sequence>
<keyword evidence="2" id="KW-1185">Reference proteome</keyword>
<gene>
    <name evidence="1" type="ORF">C8N32_11315</name>
</gene>
<proteinExistence type="predicted"/>
<dbReference type="OrthoDB" id="7355053at2"/>
<dbReference type="Proteomes" id="UP000243859">
    <property type="component" value="Unassembled WGS sequence"/>
</dbReference>
<dbReference type="InterPro" id="IPR021497">
    <property type="entry name" value="GTA_holin_3TM"/>
</dbReference>
<dbReference type="EMBL" id="QAAA01000013">
    <property type="protein sequence ID" value="PTN01407.1"/>
    <property type="molecule type" value="Genomic_DNA"/>
</dbReference>
<name>A0A2T5BQP6_9RHOB</name>
<dbReference type="Pfam" id="PF11351">
    <property type="entry name" value="GTA_holin_3TM"/>
    <property type="match status" value="1"/>
</dbReference>
<accession>A0A2T5BQP6</accession>
<evidence type="ECO:0000313" key="2">
    <source>
        <dbReference type="Proteomes" id="UP000243859"/>
    </source>
</evidence>
<protein>
    <submittedName>
        <fullName evidence="1">Holin (3TMs family)</fullName>
    </submittedName>
</protein>
<organism evidence="1 2">
    <name type="scientific">Rhodovulum imhoffii</name>
    <dbReference type="NCBI Taxonomy" id="365340"/>
    <lineage>
        <taxon>Bacteria</taxon>
        <taxon>Pseudomonadati</taxon>
        <taxon>Pseudomonadota</taxon>
        <taxon>Alphaproteobacteria</taxon>
        <taxon>Rhodobacterales</taxon>
        <taxon>Paracoccaceae</taxon>
        <taxon>Rhodovulum</taxon>
    </lineage>
</organism>
<dbReference type="AlphaFoldDB" id="A0A2T5BQP6"/>
<reference evidence="1 2" key="1">
    <citation type="submission" date="2018-04" db="EMBL/GenBank/DDBJ databases">
        <title>Genomic Encyclopedia of Archaeal and Bacterial Type Strains, Phase II (KMG-II): from individual species to whole genera.</title>
        <authorList>
            <person name="Goeker M."/>
        </authorList>
    </citation>
    <scope>NUCLEOTIDE SEQUENCE [LARGE SCALE GENOMIC DNA]</scope>
    <source>
        <strain evidence="1 2">DSM 18064</strain>
    </source>
</reference>
<evidence type="ECO:0000313" key="1">
    <source>
        <dbReference type="EMBL" id="PTN01407.1"/>
    </source>
</evidence>